<evidence type="ECO:0000313" key="2">
    <source>
        <dbReference type="EMBL" id="KAK0139801.1"/>
    </source>
</evidence>
<protein>
    <recommendedName>
        <fullName evidence="1">Integrase core domain-containing protein</fullName>
    </recommendedName>
</protein>
<proteinExistence type="predicted"/>
<dbReference type="InterPro" id="IPR058913">
    <property type="entry name" value="Integrase_dom_put"/>
</dbReference>
<dbReference type="Pfam" id="PF24764">
    <property type="entry name" value="rva_4"/>
    <property type="match status" value="1"/>
</dbReference>
<dbReference type="AlphaFoldDB" id="A0AA47NV63"/>
<organism evidence="2 3">
    <name type="scientific">Merluccius polli</name>
    <name type="common">Benguela hake</name>
    <name type="synonym">Merluccius cadenati</name>
    <dbReference type="NCBI Taxonomy" id="89951"/>
    <lineage>
        <taxon>Eukaryota</taxon>
        <taxon>Metazoa</taxon>
        <taxon>Chordata</taxon>
        <taxon>Craniata</taxon>
        <taxon>Vertebrata</taxon>
        <taxon>Euteleostomi</taxon>
        <taxon>Actinopterygii</taxon>
        <taxon>Neopterygii</taxon>
        <taxon>Teleostei</taxon>
        <taxon>Neoteleostei</taxon>
        <taxon>Acanthomorphata</taxon>
        <taxon>Zeiogadaria</taxon>
        <taxon>Gadariae</taxon>
        <taxon>Gadiformes</taxon>
        <taxon>Gadoidei</taxon>
        <taxon>Merlucciidae</taxon>
        <taxon>Merluccius</taxon>
    </lineage>
</organism>
<feature type="domain" description="Integrase core" evidence="1">
    <location>
        <begin position="136"/>
        <end position="298"/>
    </location>
</feature>
<dbReference type="PANTHER" id="PTHR46791:SF5">
    <property type="entry name" value="CLR5 DOMAIN-CONTAINING PROTEIN-RELATED"/>
    <property type="match status" value="1"/>
</dbReference>
<accession>A0AA47NV63</accession>
<name>A0AA47NV63_MERPO</name>
<reference evidence="2" key="1">
    <citation type="journal article" date="2023" name="Front. Mar. Sci.">
        <title>A new Merluccius polli reference genome to investigate the effects of global change in West African waters.</title>
        <authorList>
            <person name="Mateo J.L."/>
            <person name="Blanco-Fernandez C."/>
            <person name="Garcia-Vazquez E."/>
            <person name="Machado-Schiaffino G."/>
        </authorList>
    </citation>
    <scope>NUCLEOTIDE SEQUENCE</scope>
    <source>
        <strain evidence="2">C29</strain>
        <tissue evidence="2">Fin</tissue>
    </source>
</reference>
<dbReference type="PANTHER" id="PTHR46791">
    <property type="entry name" value="EXPRESSED PROTEIN"/>
    <property type="match status" value="1"/>
</dbReference>
<evidence type="ECO:0000313" key="3">
    <source>
        <dbReference type="Proteomes" id="UP001174136"/>
    </source>
</evidence>
<dbReference type="Proteomes" id="UP001174136">
    <property type="component" value="Unassembled WGS sequence"/>
</dbReference>
<evidence type="ECO:0000259" key="1">
    <source>
        <dbReference type="Pfam" id="PF24764"/>
    </source>
</evidence>
<keyword evidence="3" id="KW-1185">Reference proteome</keyword>
<dbReference type="EMBL" id="JAOPHQ010004294">
    <property type="protein sequence ID" value="KAK0139801.1"/>
    <property type="molecule type" value="Genomic_DNA"/>
</dbReference>
<gene>
    <name evidence="2" type="ORF">N1851_023290</name>
</gene>
<sequence length="410" mass="46300">MTCSDIVNNLVAQFGSQRGFSERNVRRWCAEQGLVNKDLCPESHLEAVVAQGIVEVGDLSVSVQALVKPNLPLQNGPSFGRKLMTGFLATKGVKASEGRVGKVLRKMHPPYHAEHESSSRNLNPVPYNADYLGHKIHVDQNEKLVMFGVTHVMAIDIYSKKVVGHCTMPIKNNVTIYEEVYRPAVIRYGMWDQVRVDCGREFYLTLYVQEKMAAYRHNENRLPYLQTPSTRNHVIERMWVEINDRVNYPIKTALVQMTDQEELDMEDNLTKFCVSTLSLQVARIGMQNVVESWNAHRIPGVTLNSSGIGRASQTTSVGKGVHQVAEHLLPLCNVAADLYEQEVGGGATLRWESPFATDPFPSVESRQWAEGHFASQFNMRSLHQHVVTRDYTHFQSALRCLINITRHAVM</sequence>
<comment type="caution">
    <text evidence="2">The sequence shown here is derived from an EMBL/GenBank/DDBJ whole genome shotgun (WGS) entry which is preliminary data.</text>
</comment>